<dbReference type="EMBL" id="OX465082">
    <property type="protein sequence ID" value="CAI9290142.1"/>
    <property type="molecule type" value="Genomic_DNA"/>
</dbReference>
<accession>A0AA36EC67</accession>
<evidence type="ECO:0000313" key="1">
    <source>
        <dbReference type="EMBL" id="CAI9290142.1"/>
    </source>
</evidence>
<organism evidence="1 2">
    <name type="scientific">Lactuca saligna</name>
    <name type="common">Willowleaf lettuce</name>
    <dbReference type="NCBI Taxonomy" id="75948"/>
    <lineage>
        <taxon>Eukaryota</taxon>
        <taxon>Viridiplantae</taxon>
        <taxon>Streptophyta</taxon>
        <taxon>Embryophyta</taxon>
        <taxon>Tracheophyta</taxon>
        <taxon>Spermatophyta</taxon>
        <taxon>Magnoliopsida</taxon>
        <taxon>eudicotyledons</taxon>
        <taxon>Gunneridae</taxon>
        <taxon>Pentapetalae</taxon>
        <taxon>asterids</taxon>
        <taxon>campanulids</taxon>
        <taxon>Asterales</taxon>
        <taxon>Asteraceae</taxon>
        <taxon>Cichorioideae</taxon>
        <taxon>Cichorieae</taxon>
        <taxon>Lactucinae</taxon>
        <taxon>Lactuca</taxon>
    </lineage>
</organism>
<evidence type="ECO:0000313" key="2">
    <source>
        <dbReference type="Proteomes" id="UP001177003"/>
    </source>
</evidence>
<dbReference type="AlphaFoldDB" id="A0AA36EC67"/>
<reference evidence="1" key="1">
    <citation type="submission" date="2023-04" db="EMBL/GenBank/DDBJ databases">
        <authorList>
            <person name="Vijverberg K."/>
            <person name="Xiong W."/>
            <person name="Schranz E."/>
        </authorList>
    </citation>
    <scope>NUCLEOTIDE SEQUENCE</scope>
</reference>
<proteinExistence type="predicted"/>
<name>A0AA36EC67_LACSI</name>
<keyword evidence="2" id="KW-1185">Reference proteome</keyword>
<gene>
    <name evidence="1" type="ORF">LSALG_LOCUS29354</name>
</gene>
<dbReference type="Proteomes" id="UP001177003">
    <property type="component" value="Chromosome 6"/>
</dbReference>
<sequence length="161" mass="19060">MNIAPTNFLKCMPQQIEVIHAKEVKLELQQLINKFKKLNLVPLAGSSQAFTTDKTCKPKTFEFSKYLLPFGIVYINKKLPMGVEPIHHMFIWEPEHGIFHLNNQNQMCFQCTKDLPSALNEHLFHLRLEYIRHKEFKQGYHVLISLELNKCLEYLDIEEYR</sequence>
<protein>
    <submittedName>
        <fullName evidence="1">Uncharacterized protein</fullName>
    </submittedName>
</protein>